<gene>
    <name evidence="1" type="ORF">GCM10009107_62010</name>
</gene>
<sequence length="378" mass="41127">MATMNNPLPGGLHLAATNTLPEGQAAALPSHWLQVIDEMGSEVGQTMSDALERVNQLTSTGRIDRNGLQQLTEEIGRARRLGMVGQQLSRIASGGVNQSAEEVNLTQTLRELLQQHGPAASASGIELRPAMQPASVLADASLLHALLQAMLDWALPHAQGHIECRLELLPWPPNACLRCHFPLRHPGPPNGLAWRLVEQIAWALELRIERLDSPGSCTLLLEFTHTLQPAAPDVSASAPDPDPLSSGFGPSLDSKPLAGSHLLVLAGRRDLRSDIREAVRHMGLVLDFVSSVEEAERFCRETLPHGIICESVLAGQRFTRLRELLAAEQPDFVCIEIAEEGDHCQLSTDSAQRQAQIGRHAVLQYLPSALIFELTRNS</sequence>
<dbReference type="RefSeq" id="WP_231013161.1">
    <property type="nucleotide sequence ID" value="NZ_JAJNKD010000026.1"/>
</dbReference>
<dbReference type="Gene3D" id="3.30.565.10">
    <property type="entry name" value="Histidine kinase-like ATPase, C-terminal domain"/>
    <property type="match status" value="1"/>
</dbReference>
<evidence type="ECO:0008006" key="3">
    <source>
        <dbReference type="Google" id="ProtNLM"/>
    </source>
</evidence>
<dbReference type="InterPro" id="IPR036890">
    <property type="entry name" value="HATPase_C_sf"/>
</dbReference>
<name>A0ABP3VZV7_9BURK</name>
<organism evidence="1 2">
    <name type="scientific">Ideonella azotifigens</name>
    <dbReference type="NCBI Taxonomy" id="513160"/>
    <lineage>
        <taxon>Bacteria</taxon>
        <taxon>Pseudomonadati</taxon>
        <taxon>Pseudomonadota</taxon>
        <taxon>Betaproteobacteria</taxon>
        <taxon>Burkholderiales</taxon>
        <taxon>Sphaerotilaceae</taxon>
        <taxon>Ideonella</taxon>
    </lineage>
</organism>
<reference evidence="2" key="1">
    <citation type="journal article" date="2019" name="Int. J. Syst. Evol. Microbiol.">
        <title>The Global Catalogue of Microorganisms (GCM) 10K type strain sequencing project: providing services to taxonomists for standard genome sequencing and annotation.</title>
        <authorList>
            <consortium name="The Broad Institute Genomics Platform"/>
            <consortium name="The Broad Institute Genome Sequencing Center for Infectious Disease"/>
            <person name="Wu L."/>
            <person name="Ma J."/>
        </authorList>
    </citation>
    <scope>NUCLEOTIDE SEQUENCE [LARGE SCALE GENOMIC DNA]</scope>
    <source>
        <strain evidence="2">JCM 15503</strain>
    </source>
</reference>
<evidence type="ECO:0000313" key="1">
    <source>
        <dbReference type="EMBL" id="GAA0770326.1"/>
    </source>
</evidence>
<proteinExistence type="predicted"/>
<comment type="caution">
    <text evidence="1">The sequence shown here is derived from an EMBL/GenBank/DDBJ whole genome shotgun (WGS) entry which is preliminary data.</text>
</comment>
<dbReference type="Proteomes" id="UP001500279">
    <property type="component" value="Unassembled WGS sequence"/>
</dbReference>
<keyword evidence="2" id="KW-1185">Reference proteome</keyword>
<evidence type="ECO:0000313" key="2">
    <source>
        <dbReference type="Proteomes" id="UP001500279"/>
    </source>
</evidence>
<dbReference type="EMBL" id="BAAAEW010000049">
    <property type="protein sequence ID" value="GAA0770326.1"/>
    <property type="molecule type" value="Genomic_DNA"/>
</dbReference>
<accession>A0ABP3VZV7</accession>
<protein>
    <recommendedName>
        <fullName evidence="3">Response regulatory domain-containing protein</fullName>
    </recommendedName>
</protein>